<dbReference type="InterPro" id="IPR045851">
    <property type="entry name" value="AMP-bd_C_sf"/>
</dbReference>
<dbReference type="InterPro" id="IPR010072">
    <property type="entry name" value="DltA"/>
</dbReference>
<dbReference type="HAMAP" id="MF_00593">
    <property type="entry name" value="DltA"/>
    <property type="match status" value="1"/>
</dbReference>
<dbReference type="STRING" id="762845.BCR26_13470"/>
<dbReference type="Pfam" id="PF13193">
    <property type="entry name" value="AMP-binding_C"/>
    <property type="match status" value="1"/>
</dbReference>
<feature type="binding site" evidence="7">
    <location>
        <begin position="169"/>
        <end position="170"/>
    </location>
    <ligand>
        <name>ATP</name>
        <dbReference type="ChEBI" id="CHEBI:30616"/>
    </ligand>
</feature>
<evidence type="ECO:0000256" key="6">
    <source>
        <dbReference type="ARBA" id="ARBA00061336"/>
    </source>
</evidence>
<comment type="subcellular location">
    <subcellularLocation>
        <location evidence="7">Cytoplasm</location>
    </subcellularLocation>
</comment>
<keyword evidence="3 7" id="KW-0547">Nucleotide-binding</keyword>
<gene>
    <name evidence="7" type="primary">dltA</name>
    <name evidence="10" type="ORF">BCR26_13470</name>
</gene>
<dbReference type="NCBIfam" id="NF003417">
    <property type="entry name" value="PRK04813.1"/>
    <property type="match status" value="1"/>
</dbReference>
<feature type="binding site" evidence="7">
    <location>
        <position position="509"/>
    </location>
    <ligand>
        <name>ATP</name>
        <dbReference type="ChEBI" id="CHEBI:30616"/>
    </ligand>
</feature>
<dbReference type="PANTHER" id="PTHR45398:SF1">
    <property type="entry name" value="ENZYME, PUTATIVE (JCVI)-RELATED"/>
    <property type="match status" value="1"/>
</dbReference>
<dbReference type="NCBIfam" id="TIGR01734">
    <property type="entry name" value="D-ala-DACP-lig"/>
    <property type="match status" value="1"/>
</dbReference>
<comment type="pathway">
    <text evidence="7">Cell wall biogenesis; lipoteichoic acid biosynthesis.</text>
</comment>
<dbReference type="InterPro" id="IPR020845">
    <property type="entry name" value="AMP-binding_CS"/>
</dbReference>
<dbReference type="UniPathway" id="UPA00556"/>
<evidence type="ECO:0000313" key="11">
    <source>
        <dbReference type="Proteomes" id="UP000095256"/>
    </source>
</evidence>
<dbReference type="PANTHER" id="PTHR45398">
    <property type="match status" value="1"/>
</dbReference>
<comment type="caution">
    <text evidence="10">The sequence shown here is derived from an EMBL/GenBank/DDBJ whole genome shotgun (WGS) entry which is preliminary data.</text>
</comment>
<dbReference type="InterPro" id="IPR042099">
    <property type="entry name" value="ANL_N_sf"/>
</dbReference>
<dbReference type="PROSITE" id="PS00455">
    <property type="entry name" value="AMP_BINDING"/>
    <property type="match status" value="1"/>
</dbReference>
<dbReference type="InterPro" id="IPR000873">
    <property type="entry name" value="AMP-dep_synth/lig_dom"/>
</dbReference>
<dbReference type="Pfam" id="PF00501">
    <property type="entry name" value="AMP-binding"/>
    <property type="match status" value="1"/>
</dbReference>
<dbReference type="InterPro" id="IPR010071">
    <property type="entry name" value="AA_adenyl_dom"/>
</dbReference>
<dbReference type="GO" id="GO:0005737">
    <property type="term" value="C:cytoplasm"/>
    <property type="evidence" value="ECO:0007669"/>
    <property type="project" value="UniProtKB-SubCell"/>
</dbReference>
<comment type="catalytic activity">
    <reaction evidence="7">
        <text>holo-[D-alanyl-carrier protein] + D-alanine + ATP = D-alanyl-[D-alanyl-carrier protein] + AMP + diphosphate</text>
        <dbReference type="Rhea" id="RHEA:55132"/>
        <dbReference type="Rhea" id="RHEA-COMP:14102"/>
        <dbReference type="Rhea" id="RHEA-COMP:14103"/>
        <dbReference type="ChEBI" id="CHEBI:30616"/>
        <dbReference type="ChEBI" id="CHEBI:33019"/>
        <dbReference type="ChEBI" id="CHEBI:57416"/>
        <dbReference type="ChEBI" id="CHEBI:64479"/>
        <dbReference type="ChEBI" id="CHEBI:138620"/>
        <dbReference type="ChEBI" id="CHEBI:456215"/>
        <dbReference type="EC" id="6.2.1.54"/>
    </reaction>
</comment>
<dbReference type="RefSeq" id="WP_069698568.1">
    <property type="nucleotide sequence ID" value="NZ_MIEK01000022.1"/>
</dbReference>
<protein>
    <recommendedName>
        <fullName evidence="7">D-alanine--D-alanyl carrier protein ligase</fullName>
        <shortName evidence="7">DCL</shortName>
        <ecNumber evidence="7">6.2.1.54</ecNumber>
    </recommendedName>
    <alternativeName>
        <fullName evidence="7">D-alanine--poly(phosphoribitol) ligase subunit 1</fullName>
    </alternativeName>
    <alternativeName>
        <fullName evidence="7">D-alanine-activating enzyme</fullName>
        <shortName evidence="7">DAE</shortName>
    </alternativeName>
</protein>
<dbReference type="GO" id="GO:0005524">
    <property type="term" value="F:ATP binding"/>
    <property type="evidence" value="ECO:0007669"/>
    <property type="project" value="UniProtKB-KW"/>
</dbReference>
<organism evidence="10 11">
    <name type="scientific">Enterococcus rivorum</name>
    <dbReference type="NCBI Taxonomy" id="762845"/>
    <lineage>
        <taxon>Bacteria</taxon>
        <taxon>Bacillati</taxon>
        <taxon>Bacillota</taxon>
        <taxon>Bacilli</taxon>
        <taxon>Lactobacillales</taxon>
        <taxon>Enterococcaceae</taxon>
        <taxon>Enterococcus</taxon>
    </lineage>
</organism>
<dbReference type="Gene3D" id="3.30.300.30">
    <property type="match status" value="1"/>
</dbReference>
<evidence type="ECO:0000256" key="1">
    <source>
        <dbReference type="ARBA" id="ARBA00022490"/>
    </source>
</evidence>
<keyword evidence="11" id="KW-1185">Reference proteome</keyword>
<dbReference type="SUPFAM" id="SSF56801">
    <property type="entry name" value="Acetyl-CoA synthetase-like"/>
    <property type="match status" value="1"/>
</dbReference>
<comment type="similarity">
    <text evidence="6 7">Belongs to the ATP-dependent AMP-binding enzyme family. DltA subfamily.</text>
</comment>
<dbReference type="GO" id="GO:0047473">
    <property type="term" value="F:D-alanine [D-alanyl carrier protein] ligase activity"/>
    <property type="evidence" value="ECO:0007669"/>
    <property type="project" value="UniProtKB-UniRule"/>
</dbReference>
<dbReference type="FunFam" id="3.30.300.30:FF:000012">
    <property type="entry name" value="D-alanine--D-alanyl carrier protein ligase"/>
    <property type="match status" value="1"/>
</dbReference>
<evidence type="ECO:0000256" key="3">
    <source>
        <dbReference type="ARBA" id="ARBA00022741"/>
    </source>
</evidence>
<keyword evidence="4 7" id="KW-0067">ATP-binding</keyword>
<evidence type="ECO:0000313" key="10">
    <source>
        <dbReference type="EMBL" id="OEH82492.1"/>
    </source>
</evidence>
<dbReference type="Gene3D" id="3.40.50.12780">
    <property type="entry name" value="N-terminal domain of ligase-like"/>
    <property type="match status" value="1"/>
</dbReference>
<name>A0A1E5KXA7_9ENTE</name>
<dbReference type="InterPro" id="IPR025110">
    <property type="entry name" value="AMP-bd_C"/>
</dbReference>
<feature type="binding site" evidence="7">
    <location>
        <begin position="309"/>
        <end position="314"/>
    </location>
    <ligand>
        <name>ATP</name>
        <dbReference type="ChEBI" id="CHEBI:30616"/>
    </ligand>
</feature>
<evidence type="ECO:0000256" key="4">
    <source>
        <dbReference type="ARBA" id="ARBA00022840"/>
    </source>
</evidence>
<comment type="function">
    <text evidence="5 7">Catalyzes the first step in the D-alanylation of lipoteichoic acid (LTA), the activation of D-alanine and its transfer onto the D-alanyl carrier protein (Dcp) DltC. In an ATP-dependent two-step reaction, forms a high energy D-alanyl-AMP intermediate, followed by transfer of the D-alanyl residue as a thiol ester to the phosphopantheinyl prosthetic group of the Dcp. D-alanylation of LTA plays an important role in modulating the properties of the cell wall in Gram-positive bacteria, influencing the net charge of the cell wall.</text>
</comment>
<dbReference type="GO" id="GO:0070395">
    <property type="term" value="P:lipoteichoic acid biosynthetic process"/>
    <property type="evidence" value="ECO:0007669"/>
    <property type="project" value="UniProtKB-UniRule"/>
</dbReference>
<sequence>MAARLFITSFKIGGFFLVVENIIEAIDYWGVTEPERPVYLGADNQTYTYGELKRYSDSIANYLQKNTKRETPIVVFGELEFEMLACFLGTTKAGHAYIPIDAHTPNDRVEMILDVAKPEMILSVSEWPKLEREATVIDMSTLAMIVKQADEELPLQPVVADETYYIIFTSGTTGVPKGVQISHNNLLSFVNWELTDFGITEGMRFLSQAPYSFDLSVMDVYPALVSGGSLTPLGKETINDFKKLFSTLPKMAIEVWVSTPSFVDICLMEPTFDGEHVSSLKVFLFCGEELLKATAEKLLTRFPTAHIYNTYGPTEATVAISGVEVTKELLQQYPRIPIGYVKKDTTVLIMDGDNEVEKGTIGEIIITGPSISKGYMNNPEKTELAFFEYRGQAAYRTGDAGKLNDKDLLIYDGRIDFQVKLNGYRIELEEVDHHLATVSLVKQATVVPKYQNHKVQQLVAFVVPEENDFDKEFKLTKAIKAELSQSVMDYMIPHKFVYVEQLPLTANGKIDRKGLMNEVNAT</sequence>
<feature type="domain" description="AMP-binding enzyme C-terminal" evidence="9">
    <location>
        <begin position="430"/>
        <end position="509"/>
    </location>
</feature>
<feature type="binding site" evidence="7">
    <location>
        <begin position="411"/>
        <end position="414"/>
    </location>
    <ligand>
        <name>ATP</name>
        <dbReference type="ChEBI" id="CHEBI:30616"/>
    </ligand>
</feature>
<dbReference type="AlphaFoldDB" id="A0A1E5KXA7"/>
<dbReference type="Proteomes" id="UP000095256">
    <property type="component" value="Unassembled WGS sequence"/>
</dbReference>
<dbReference type="EMBL" id="MIEK01000022">
    <property type="protein sequence ID" value="OEH82492.1"/>
    <property type="molecule type" value="Genomic_DNA"/>
</dbReference>
<dbReference type="InterPro" id="IPR044507">
    <property type="entry name" value="DltA-like"/>
</dbReference>
<dbReference type="EC" id="6.2.1.54" evidence="7"/>
<feature type="binding site" evidence="7">
    <location>
        <position position="318"/>
    </location>
    <ligand>
        <name>D-alanine</name>
        <dbReference type="ChEBI" id="CHEBI:57416"/>
    </ligand>
</feature>
<feature type="binding site" evidence="7">
    <location>
        <position position="509"/>
    </location>
    <ligand>
        <name>D-alanine</name>
        <dbReference type="ChEBI" id="CHEBI:57416"/>
    </ligand>
</feature>
<dbReference type="CDD" id="cd05945">
    <property type="entry name" value="DltA"/>
    <property type="match status" value="1"/>
</dbReference>
<evidence type="ECO:0000259" key="9">
    <source>
        <dbReference type="Pfam" id="PF13193"/>
    </source>
</evidence>
<evidence type="ECO:0000259" key="8">
    <source>
        <dbReference type="Pfam" id="PF00501"/>
    </source>
</evidence>
<reference evidence="10 11" key="1">
    <citation type="submission" date="2016-09" db="EMBL/GenBank/DDBJ databases">
        <authorList>
            <person name="Capua I."/>
            <person name="De Benedictis P."/>
            <person name="Joannis T."/>
            <person name="Lombin L.H."/>
            <person name="Cattoli G."/>
        </authorList>
    </citation>
    <scope>NUCLEOTIDE SEQUENCE [LARGE SCALE GENOMIC DNA]</scope>
    <source>
        <strain evidence="10 11">LMG 25899</strain>
    </source>
</reference>
<dbReference type="NCBIfam" id="TIGR01733">
    <property type="entry name" value="AA-adenyl-dom"/>
    <property type="match status" value="1"/>
</dbReference>
<evidence type="ECO:0000256" key="2">
    <source>
        <dbReference type="ARBA" id="ARBA00022598"/>
    </source>
</evidence>
<keyword evidence="1 7" id="KW-0963">Cytoplasm</keyword>
<evidence type="ECO:0000256" key="7">
    <source>
        <dbReference type="HAMAP-Rule" id="MF_00593"/>
    </source>
</evidence>
<keyword evidence="2 7" id="KW-0436">Ligase</keyword>
<feature type="binding site" evidence="7">
    <location>
        <position position="214"/>
    </location>
    <ligand>
        <name>D-alanine</name>
        <dbReference type="ChEBI" id="CHEBI:57416"/>
    </ligand>
</feature>
<evidence type="ECO:0000256" key="5">
    <source>
        <dbReference type="ARBA" id="ARBA00054605"/>
    </source>
</evidence>
<feature type="binding site" evidence="7">
    <location>
        <position position="399"/>
    </location>
    <ligand>
        <name>ATP</name>
        <dbReference type="ChEBI" id="CHEBI:30616"/>
    </ligand>
</feature>
<accession>A0A1E5KXA7</accession>
<feature type="domain" description="AMP-dependent synthetase/ligase" evidence="8">
    <location>
        <begin position="32"/>
        <end position="375"/>
    </location>
</feature>
<proteinExistence type="inferred from homology"/>